<sequence>MAPTSVILAGEAPVDILIYPSNPWYPSDPPRSGYTLHTCRQRSGIYLVSRFLRWVPHDSNLKIHELISNDDAEKIFQEPVRSILEFEMKEEHHHSEKLTLNRRRQLDYRSFCLCPPLPSNAGVDENKYVVIFQDAGASFSNSDDAVAFLTKARPSTLIYNMTRPLASGDSWESIRKGVFTENGGQDPTKLVVIVNADDLRAEGIHLSHGLSWEKTCEDFVEQLGSVGRLVGLVTCAHLVVLFGCDGVIYHRGLIHKTNQGEHIHHPILYYDTGCTEGEFLRQKKDDPPGILEAFLAGLISTIDSLALEDCIELGFLAARRHVTSGVSLSSNEPDYNPSYIMGGYVYYKQTFRLRIPSDIIGSGADHDWSILDRTVGDPAQIARDIVRSGISSPGFIDIPRAQFGQLVLVDRHEIESFRTVANVLRDYINFPQTKPISIAFFGPRGSGRTYAALELGTALLSDQKVSRLHLDLTQTMTPADLIPIFHSIRDSNLEGLFPLVYITGFDVNVPGSQIMWLSHLLGPIRNGSFVDNGTTRPLGRAIFFFGSLNYKTFQKFQTQTAGRCEEFLGCLQGYINMLGPDCVGEQDRLYPVRRAVILRRLLEVREPKLSISGQLSIDESVLDGLLLIPSYRQGIRSLKSIIAMSRLDGRKSFERAALPPVDQLGLHVDQKLFMRYLNGQVLPDSIREHLAEHIHATYLIKRFSMGMTPEERQRPAHQSWNHLPEEFRESARAHADDVPRKLRLIYCFLAESQDHMHREPVTSFTPYEQDILAEQEHNRWNAERLQKQWSRSSDNSVGSTVRTSPFLVAWSDLAPEWQDVDRVLVASYPRILPNEWRIYRIGSIIS</sequence>
<name>A0AAV9XJP1_9PEZI</name>
<keyword evidence="2" id="KW-1185">Reference proteome</keyword>
<evidence type="ECO:0000313" key="1">
    <source>
        <dbReference type="EMBL" id="KAK6541117.1"/>
    </source>
</evidence>
<comment type="caution">
    <text evidence="1">The sequence shown here is derived from an EMBL/GenBank/DDBJ whole genome shotgun (WGS) entry which is preliminary data.</text>
</comment>
<dbReference type="Proteomes" id="UP001365542">
    <property type="component" value="Unassembled WGS sequence"/>
</dbReference>
<dbReference type="SUPFAM" id="SSF52540">
    <property type="entry name" value="P-loop containing nucleoside triphosphate hydrolases"/>
    <property type="match status" value="1"/>
</dbReference>
<organism evidence="1 2">
    <name type="scientific">Orbilia ellipsospora</name>
    <dbReference type="NCBI Taxonomy" id="2528407"/>
    <lineage>
        <taxon>Eukaryota</taxon>
        <taxon>Fungi</taxon>
        <taxon>Dikarya</taxon>
        <taxon>Ascomycota</taxon>
        <taxon>Pezizomycotina</taxon>
        <taxon>Orbiliomycetes</taxon>
        <taxon>Orbiliales</taxon>
        <taxon>Orbiliaceae</taxon>
        <taxon>Orbilia</taxon>
    </lineage>
</organism>
<dbReference type="EMBL" id="JAVHJO010000004">
    <property type="protein sequence ID" value="KAK6541117.1"/>
    <property type="molecule type" value="Genomic_DNA"/>
</dbReference>
<evidence type="ECO:0008006" key="3">
    <source>
        <dbReference type="Google" id="ProtNLM"/>
    </source>
</evidence>
<reference evidence="1 2" key="1">
    <citation type="submission" date="2019-10" db="EMBL/GenBank/DDBJ databases">
        <authorList>
            <person name="Palmer J.M."/>
        </authorList>
    </citation>
    <scope>NUCLEOTIDE SEQUENCE [LARGE SCALE GENOMIC DNA]</scope>
    <source>
        <strain evidence="1 2">TWF694</strain>
    </source>
</reference>
<dbReference type="Gene3D" id="6.20.350.10">
    <property type="match status" value="1"/>
</dbReference>
<proteinExistence type="predicted"/>
<dbReference type="InterPro" id="IPR027417">
    <property type="entry name" value="P-loop_NTPase"/>
</dbReference>
<protein>
    <recommendedName>
        <fullName evidence="3">Ryanodine receptor Ryr domain-containing protein</fullName>
    </recommendedName>
</protein>
<evidence type="ECO:0000313" key="2">
    <source>
        <dbReference type="Proteomes" id="UP001365542"/>
    </source>
</evidence>
<accession>A0AAV9XJP1</accession>
<gene>
    <name evidence="1" type="ORF">TWF694_008490</name>
</gene>
<dbReference type="AlphaFoldDB" id="A0AAV9XJP1"/>